<keyword evidence="2" id="KW-1185">Reference proteome</keyword>
<organism evidence="1 2">
    <name type="scientific">Trametes sanguinea</name>
    <dbReference type="NCBI Taxonomy" id="158606"/>
    <lineage>
        <taxon>Eukaryota</taxon>
        <taxon>Fungi</taxon>
        <taxon>Dikarya</taxon>
        <taxon>Basidiomycota</taxon>
        <taxon>Agaricomycotina</taxon>
        <taxon>Agaricomycetes</taxon>
        <taxon>Polyporales</taxon>
        <taxon>Polyporaceae</taxon>
        <taxon>Trametes</taxon>
    </lineage>
</organism>
<protein>
    <submittedName>
        <fullName evidence="1">Uncharacterized protein</fullName>
    </submittedName>
</protein>
<name>A0ACC1MIS4_9APHY</name>
<dbReference type="EMBL" id="JANSHE010006758">
    <property type="protein sequence ID" value="KAJ2966138.1"/>
    <property type="molecule type" value="Genomic_DNA"/>
</dbReference>
<reference evidence="1" key="1">
    <citation type="submission" date="2022-08" db="EMBL/GenBank/DDBJ databases">
        <title>Genome Sequence of Pycnoporus sanguineus.</title>
        <authorList>
            <person name="Buettner E."/>
        </authorList>
    </citation>
    <scope>NUCLEOTIDE SEQUENCE</scope>
    <source>
        <strain evidence="1">CG-C14</strain>
    </source>
</reference>
<proteinExistence type="predicted"/>
<evidence type="ECO:0000313" key="1">
    <source>
        <dbReference type="EMBL" id="KAJ2966138.1"/>
    </source>
</evidence>
<accession>A0ACC1MIS4</accession>
<comment type="caution">
    <text evidence="1">The sequence shown here is derived from an EMBL/GenBank/DDBJ whole genome shotgun (WGS) entry which is preliminary data.</text>
</comment>
<gene>
    <name evidence="1" type="ORF">NUW54_g13894</name>
</gene>
<dbReference type="Proteomes" id="UP001144978">
    <property type="component" value="Unassembled WGS sequence"/>
</dbReference>
<evidence type="ECO:0000313" key="2">
    <source>
        <dbReference type="Proteomes" id="UP001144978"/>
    </source>
</evidence>
<sequence length="116" mass="13620">MSDPRFARLKTDPRFRRIKKDKSKVVVDERFKDIFDDKGKKKGKKGTARVDKYGRPLADDHEQENLRRFYRLENEEEAALEVKTGPDYARGEVLLESSDEEDDRHESDDESEDGRS</sequence>